<evidence type="ECO:0000256" key="2">
    <source>
        <dbReference type="ARBA" id="ARBA00022679"/>
    </source>
</evidence>
<reference evidence="5 6" key="1">
    <citation type="submission" date="2019-03" db="EMBL/GenBank/DDBJ databases">
        <title>Draft genome sequences of novel Actinobacteria.</title>
        <authorList>
            <person name="Sahin N."/>
            <person name="Ay H."/>
            <person name="Saygin H."/>
        </authorList>
    </citation>
    <scope>NUCLEOTIDE SEQUENCE [LARGE SCALE GENOMIC DNA]</scope>
    <source>
        <strain evidence="5 6">16K404</strain>
    </source>
</reference>
<dbReference type="Gene3D" id="3.40.50.2000">
    <property type="entry name" value="Glycogen Phosphorylase B"/>
    <property type="match status" value="2"/>
</dbReference>
<evidence type="ECO:0000256" key="1">
    <source>
        <dbReference type="ARBA" id="ARBA00022676"/>
    </source>
</evidence>
<dbReference type="GO" id="GO:0009103">
    <property type="term" value="P:lipopolysaccharide biosynthetic process"/>
    <property type="evidence" value="ECO:0007669"/>
    <property type="project" value="TreeGrafter"/>
</dbReference>
<evidence type="ECO:0000313" key="5">
    <source>
        <dbReference type="EMBL" id="TDC95501.1"/>
    </source>
</evidence>
<evidence type="ECO:0000259" key="3">
    <source>
        <dbReference type="Pfam" id="PF00534"/>
    </source>
</evidence>
<evidence type="ECO:0000313" key="6">
    <source>
        <dbReference type="Proteomes" id="UP000294744"/>
    </source>
</evidence>
<dbReference type="OrthoDB" id="9771846at2"/>
<keyword evidence="2 5" id="KW-0808">Transferase</keyword>
<dbReference type="RefSeq" id="WP_132619976.1">
    <property type="nucleotide sequence ID" value="NZ_SMKV01000004.1"/>
</dbReference>
<dbReference type="PANTHER" id="PTHR46401">
    <property type="entry name" value="GLYCOSYLTRANSFERASE WBBK-RELATED"/>
    <property type="match status" value="1"/>
</dbReference>
<gene>
    <name evidence="5" type="ORF">E1161_04825</name>
</gene>
<evidence type="ECO:0000259" key="4">
    <source>
        <dbReference type="Pfam" id="PF13439"/>
    </source>
</evidence>
<feature type="domain" description="Glycosyl transferase family 1" evidence="3">
    <location>
        <begin position="191"/>
        <end position="350"/>
    </location>
</feature>
<dbReference type="Proteomes" id="UP000294744">
    <property type="component" value="Unassembled WGS sequence"/>
</dbReference>
<dbReference type="CDD" id="cd03794">
    <property type="entry name" value="GT4_WbuB-like"/>
    <property type="match status" value="1"/>
</dbReference>
<dbReference type="InterPro" id="IPR028098">
    <property type="entry name" value="Glyco_trans_4-like_N"/>
</dbReference>
<comment type="caution">
    <text evidence="5">The sequence shown here is derived from an EMBL/GenBank/DDBJ whole genome shotgun (WGS) entry which is preliminary data.</text>
</comment>
<dbReference type="Pfam" id="PF13439">
    <property type="entry name" value="Glyco_transf_4"/>
    <property type="match status" value="1"/>
</dbReference>
<dbReference type="PANTHER" id="PTHR46401:SF2">
    <property type="entry name" value="GLYCOSYLTRANSFERASE WBBK-RELATED"/>
    <property type="match status" value="1"/>
</dbReference>
<proteinExistence type="predicted"/>
<protein>
    <submittedName>
        <fullName evidence="5">Glycosyltransferase</fullName>
    </submittedName>
</protein>
<keyword evidence="1" id="KW-0328">Glycosyltransferase</keyword>
<organism evidence="5 6">
    <name type="scientific">Saccharopolyspora aridisoli</name>
    <dbReference type="NCBI Taxonomy" id="2530385"/>
    <lineage>
        <taxon>Bacteria</taxon>
        <taxon>Bacillati</taxon>
        <taxon>Actinomycetota</taxon>
        <taxon>Actinomycetes</taxon>
        <taxon>Pseudonocardiales</taxon>
        <taxon>Pseudonocardiaceae</taxon>
        <taxon>Saccharopolyspora</taxon>
    </lineage>
</organism>
<name>A0A4R4UTU7_9PSEU</name>
<accession>A0A4R4UTU7</accession>
<dbReference type="InterPro" id="IPR001296">
    <property type="entry name" value="Glyco_trans_1"/>
</dbReference>
<sequence>MADARNGTRPHVVHLSNLHHWDDVRVFQRECCTLSQHGFRVTLIAKSSTARTESNVEIVPAPPLRGRVHRILFGIPRALSAAWKQRADFYHLHDPELVLLAPILRLRGARVIFDAHEDLPVQVLHKHYLTTATRRLASLLAKALCWTASRSCDHIIAATSTIAEQFPSKKTTIVHNYPKLMDKVDDATPYQERSHSIVYVGGISTSRGIREMLSALEFLPEPWHLTLAGPVNPPTLLDELQEFPGWTRVDFHGRVTPDEARKLVAQARIGFVTLHPTPAYVDALPTKLFEYMAAGIPAVVSDFPLWRDIVESLDCGILVDPNDTSAIAEAAKALIEDPARAEQMGQNGRRAIAGEINWSREKEKLLNVYQSALSKDDSMQA</sequence>
<keyword evidence="6" id="KW-1185">Reference proteome</keyword>
<dbReference type="EMBL" id="SMKV01000004">
    <property type="protein sequence ID" value="TDC95501.1"/>
    <property type="molecule type" value="Genomic_DNA"/>
</dbReference>
<dbReference type="GO" id="GO:0016757">
    <property type="term" value="F:glycosyltransferase activity"/>
    <property type="evidence" value="ECO:0007669"/>
    <property type="project" value="UniProtKB-KW"/>
</dbReference>
<dbReference type="Pfam" id="PF00534">
    <property type="entry name" value="Glycos_transf_1"/>
    <property type="match status" value="1"/>
</dbReference>
<dbReference type="AlphaFoldDB" id="A0A4R4UTU7"/>
<feature type="domain" description="Glycosyltransferase subfamily 4-like N-terminal" evidence="4">
    <location>
        <begin position="29"/>
        <end position="168"/>
    </location>
</feature>
<dbReference type="SUPFAM" id="SSF53756">
    <property type="entry name" value="UDP-Glycosyltransferase/glycogen phosphorylase"/>
    <property type="match status" value="1"/>
</dbReference>